<keyword evidence="2" id="KW-0677">Repeat</keyword>
<feature type="compositionally biased region" description="Basic and acidic residues" evidence="4">
    <location>
        <begin position="48"/>
        <end position="57"/>
    </location>
</feature>
<evidence type="ECO:0000256" key="3">
    <source>
        <dbReference type="ARBA" id="ARBA00043952"/>
    </source>
</evidence>
<comment type="caution">
    <text evidence="5">The sequence shown here is derived from an EMBL/GenBank/DDBJ whole genome shotgun (WGS) entry which is preliminary data.</text>
</comment>
<gene>
    <name evidence="5" type="ORF">GQ26_0082480</name>
</gene>
<evidence type="ECO:0000256" key="1">
    <source>
        <dbReference type="ARBA" id="ARBA00022574"/>
    </source>
</evidence>
<dbReference type="GO" id="GO:0017183">
    <property type="term" value="P:protein histidyl modification to diphthamide"/>
    <property type="evidence" value="ECO:0007669"/>
    <property type="project" value="TreeGrafter"/>
</dbReference>
<dbReference type="EMBL" id="JPOX01000008">
    <property type="protein sequence ID" value="KFX50082.1"/>
    <property type="molecule type" value="Genomic_DNA"/>
</dbReference>
<protein>
    <submittedName>
        <fullName evidence="5">Diphthamide biosynthesis protein 7</fullName>
    </submittedName>
</protein>
<accession>A0A093VC22</accession>
<dbReference type="GO" id="GO:0005737">
    <property type="term" value="C:cytoplasm"/>
    <property type="evidence" value="ECO:0007669"/>
    <property type="project" value="TreeGrafter"/>
</dbReference>
<sequence>MSEEVQPKNISSVETKYLDQPPSCLEFCPVDPNYFVVGTYLLQETRESAEEKTSKAGDEDEDEGIASGSVKQTKTGSLQLWHLDATAVATSKLQRKQVVPLPYAVFDIKFHPIRQHILGVAGSDGSISVYSVSKEDHRDRTTDPQIQHYWTSSAEHPGVSALYFSWFPEDWFPLASIPYTDGFVVSFSNGTTRTCVLDPLPGKSYDIVKNKGSKNGGSWQFISTEYLPERRKNIEPWFLALAKYQNPNLPGGMESYMFTGDDMGTLWKQSYSYPDDGDHSYDLEEMWSRCDYTNTDDEGRHHTAGGVTSILPLPISHLVKKAPIILTGSYDEYIRVYHATFKGSVLAEKRLGGGVWRLQIIDIENITNRAAAAGEPFSEIRYLILASCMHAGTRIVRVIWKRSRLSNDEIGDWDIEVLALFTEHESMNYASGVWRGGNNATTGTELVCVSSSFYDKRLCLWKAQV</sequence>
<evidence type="ECO:0000313" key="5">
    <source>
        <dbReference type="EMBL" id="KFX50082.1"/>
    </source>
</evidence>
<evidence type="ECO:0000256" key="4">
    <source>
        <dbReference type="SAM" id="MobiDB-lite"/>
    </source>
</evidence>
<proteinExistence type="predicted"/>
<keyword evidence="1" id="KW-0853">WD repeat</keyword>
<evidence type="ECO:0000256" key="2">
    <source>
        <dbReference type="ARBA" id="ARBA00022737"/>
    </source>
</evidence>
<dbReference type="AlphaFoldDB" id="A0A093VC22"/>
<comment type="pathway">
    <text evidence="3">Protein modification.</text>
</comment>
<dbReference type="InterPro" id="IPR052415">
    <property type="entry name" value="Diphthine_MTase"/>
</dbReference>
<dbReference type="InterPro" id="IPR036322">
    <property type="entry name" value="WD40_repeat_dom_sf"/>
</dbReference>
<dbReference type="PANTHER" id="PTHR46042">
    <property type="entry name" value="DIPHTHINE METHYLTRANSFERASE"/>
    <property type="match status" value="1"/>
</dbReference>
<name>A0A093VC22_TALMA</name>
<feature type="region of interest" description="Disordered" evidence="4">
    <location>
        <begin position="48"/>
        <end position="70"/>
    </location>
</feature>
<reference evidence="5" key="1">
    <citation type="journal article" date="2014" name="PLoS Genet.">
        <title>Signature Gene Expression Reveals Novel Clues to the Molecular Mechanisms of Dimorphic Transition in Penicillium marneffei.</title>
        <authorList>
            <person name="Yang E."/>
            <person name="Wang G."/>
            <person name="Cai J."/>
            <person name="Woo P.C."/>
            <person name="Lau S.K."/>
            <person name="Yuen K.-Y."/>
            <person name="Chow W.-N."/>
            <person name="Lin X."/>
        </authorList>
    </citation>
    <scope>NUCLEOTIDE SEQUENCE [LARGE SCALE GENOMIC DNA]</scope>
    <source>
        <strain evidence="5">PM1</strain>
    </source>
</reference>
<dbReference type="HOGENOM" id="CLU_036100_1_0_1"/>
<dbReference type="PANTHER" id="PTHR46042:SF1">
    <property type="entry name" value="DIPHTHINE METHYLTRANSFERASE"/>
    <property type="match status" value="1"/>
</dbReference>
<dbReference type="GO" id="GO:0061685">
    <property type="term" value="F:diphthine methylesterase activity"/>
    <property type="evidence" value="ECO:0007669"/>
    <property type="project" value="TreeGrafter"/>
</dbReference>
<organism evidence="5">
    <name type="scientific">Talaromyces marneffei PM1</name>
    <dbReference type="NCBI Taxonomy" id="1077442"/>
    <lineage>
        <taxon>Eukaryota</taxon>
        <taxon>Fungi</taxon>
        <taxon>Dikarya</taxon>
        <taxon>Ascomycota</taxon>
        <taxon>Pezizomycotina</taxon>
        <taxon>Eurotiomycetes</taxon>
        <taxon>Eurotiomycetidae</taxon>
        <taxon>Eurotiales</taxon>
        <taxon>Trichocomaceae</taxon>
        <taxon>Talaromyces</taxon>
        <taxon>Talaromyces sect. Talaromyces</taxon>
    </lineage>
</organism>
<dbReference type="eggNOG" id="KOG0280">
    <property type="taxonomic scope" value="Eukaryota"/>
</dbReference>
<dbReference type="InterPro" id="IPR015943">
    <property type="entry name" value="WD40/YVTN_repeat-like_dom_sf"/>
</dbReference>
<dbReference type="SUPFAM" id="SSF50978">
    <property type="entry name" value="WD40 repeat-like"/>
    <property type="match status" value="1"/>
</dbReference>
<dbReference type="Gene3D" id="2.130.10.10">
    <property type="entry name" value="YVTN repeat-like/Quinoprotein amine dehydrogenase"/>
    <property type="match status" value="1"/>
</dbReference>